<keyword evidence="2" id="KW-0175">Coiled coil</keyword>
<evidence type="ECO:0000313" key="4">
    <source>
        <dbReference type="EMBL" id="AVD71807.1"/>
    </source>
</evidence>
<dbReference type="Gene3D" id="3.30.479.30">
    <property type="entry name" value="Band 7 domain"/>
    <property type="match status" value="1"/>
</dbReference>
<dbReference type="Proteomes" id="UP000239867">
    <property type="component" value="Chromosome"/>
</dbReference>
<dbReference type="GO" id="GO:0016020">
    <property type="term" value="C:membrane"/>
    <property type="evidence" value="ECO:0007669"/>
    <property type="project" value="UniProtKB-SubCell"/>
</dbReference>
<evidence type="ECO:0000256" key="2">
    <source>
        <dbReference type="SAM" id="Coils"/>
    </source>
</evidence>
<sequence>MRPGSGPMVYVKFLPSEYVLRYRGGRLVAEGPGLSFFFLDLNSSACAIPIANTDTDFIFEEMTNDFQRVSVQGQVTWRAGDYKKLAESLDFTVDLRTRQYTSDPMPKLAKRVVNLVEVLVKSHIGTMSLTESLRCSRTLAAQVMTELQSHAELQALGLAVAGFAILNVAASQETARALEAKTREEILKQADDALYERRNASIEQERRVKENELNTEISVEEKKKQIRETEIATRRMILEKESELERIRIDAEVELERKRRELAELRLENTKKAADGEAYRIASVMAAYGRLSPEVLVALAALNMEPGQLIAQAFDKLALNSEKIGQLNITPDLLASVLKSKGNGAGD</sequence>
<evidence type="ECO:0000256" key="1">
    <source>
        <dbReference type="ARBA" id="ARBA00004167"/>
    </source>
</evidence>
<name>A0A2L1GQA1_9BACT</name>
<dbReference type="GO" id="GO:0006508">
    <property type="term" value="P:proteolysis"/>
    <property type="evidence" value="ECO:0007669"/>
    <property type="project" value="UniProtKB-KW"/>
</dbReference>
<feature type="coiled-coil region" evidence="2">
    <location>
        <begin position="241"/>
        <end position="275"/>
    </location>
</feature>
<comment type="subcellular location">
    <subcellularLocation>
        <location evidence="1">Membrane</location>
        <topology evidence="1">Single-pass membrane protein</topology>
    </subcellularLocation>
</comment>
<dbReference type="GO" id="GO:0008233">
    <property type="term" value="F:peptidase activity"/>
    <property type="evidence" value="ECO:0007669"/>
    <property type="project" value="UniProtKB-KW"/>
</dbReference>
<dbReference type="SUPFAM" id="SSF117892">
    <property type="entry name" value="Band 7/SPFH domain"/>
    <property type="match status" value="1"/>
</dbReference>
<dbReference type="OrthoDB" id="3469168at2"/>
<evidence type="ECO:0000259" key="3">
    <source>
        <dbReference type="Pfam" id="PF01145"/>
    </source>
</evidence>
<dbReference type="Pfam" id="PF01145">
    <property type="entry name" value="Band_7"/>
    <property type="match status" value="1"/>
</dbReference>
<organism evidence="4 5">
    <name type="scientific">Desulfobulbus oralis</name>
    <dbReference type="NCBI Taxonomy" id="1986146"/>
    <lineage>
        <taxon>Bacteria</taxon>
        <taxon>Pseudomonadati</taxon>
        <taxon>Thermodesulfobacteriota</taxon>
        <taxon>Desulfobulbia</taxon>
        <taxon>Desulfobulbales</taxon>
        <taxon>Desulfobulbaceae</taxon>
        <taxon>Desulfobulbus</taxon>
    </lineage>
</organism>
<evidence type="ECO:0000313" key="5">
    <source>
        <dbReference type="Proteomes" id="UP000239867"/>
    </source>
</evidence>
<dbReference type="KEGG" id="deo:CAY53_10310"/>
<keyword evidence="5" id="KW-1185">Reference proteome</keyword>
<keyword evidence="4" id="KW-0378">Hydrolase</keyword>
<dbReference type="AlphaFoldDB" id="A0A2L1GQA1"/>
<reference evidence="4 5" key="1">
    <citation type="journal article" date="2018" name="MBio">
        <title>Insights into the evolution of host association through the isolation and characterization of a novel human periodontal pathobiont, Desulfobulbus oralis.</title>
        <authorList>
            <person name="Cross K.L."/>
            <person name="Chirania P."/>
            <person name="Xiong W."/>
            <person name="Beall C.J."/>
            <person name="Elkins J.G."/>
            <person name="Giannone R.J."/>
            <person name="Griffen A.L."/>
            <person name="Guss A.M."/>
            <person name="Hettich R.L."/>
            <person name="Joshi S.S."/>
            <person name="Mokrzan E.M."/>
            <person name="Martin R.K."/>
            <person name="Zhulin I.B."/>
            <person name="Leys E.J."/>
            <person name="Podar M."/>
        </authorList>
    </citation>
    <scope>NUCLEOTIDE SEQUENCE [LARGE SCALE GENOMIC DNA]</scope>
    <source>
        <strain evidence="4 5">ORNL</strain>
    </source>
</reference>
<feature type="domain" description="Band 7" evidence="3">
    <location>
        <begin position="15"/>
        <end position="191"/>
    </location>
</feature>
<protein>
    <submittedName>
        <fullName evidence="4">Membrane protease subunit, stomatin/prohibitin</fullName>
    </submittedName>
</protein>
<dbReference type="InterPro" id="IPR036013">
    <property type="entry name" value="Band_7/SPFH_dom_sf"/>
</dbReference>
<keyword evidence="4" id="KW-0645">Protease</keyword>
<dbReference type="InterPro" id="IPR001107">
    <property type="entry name" value="Band_7"/>
</dbReference>
<accession>A0A2L1GQA1</accession>
<gene>
    <name evidence="4" type="ORF">CAY53_10310</name>
</gene>
<proteinExistence type="predicted"/>
<dbReference type="EMBL" id="CP021255">
    <property type="protein sequence ID" value="AVD71807.1"/>
    <property type="molecule type" value="Genomic_DNA"/>
</dbReference>